<dbReference type="Proteomes" id="UP000279562">
    <property type="component" value="Unassembled WGS sequence"/>
</dbReference>
<accession>A0A3P1ZVU2</accession>
<dbReference type="RefSeq" id="WP_125240125.1">
    <property type="nucleotide sequence ID" value="NZ_RQYF01000110.1"/>
</dbReference>
<dbReference type="Gene3D" id="1.10.30.50">
    <property type="match status" value="1"/>
</dbReference>
<evidence type="ECO:0000313" key="1">
    <source>
        <dbReference type="EMBL" id="RRD87272.1"/>
    </source>
</evidence>
<dbReference type="EMBL" id="RQYF01000110">
    <property type="protein sequence ID" value="RRD87272.1"/>
    <property type="molecule type" value="Genomic_DNA"/>
</dbReference>
<comment type="caution">
    <text evidence="1">The sequence shown here is derived from an EMBL/GenBank/DDBJ whole genome shotgun (WGS) entry which is preliminary data.</text>
</comment>
<dbReference type="AlphaFoldDB" id="A0A3P1ZVU2"/>
<sequence length="329" mass="37949">MRKLIIDTRIRGFADDYKTKLQKQCPNVISDLKTLSKFVSSNNTFKDSTVVKDYIDAIISDYPTLLTLEPKGWDLKKYDDILKRESGLLNKKVLYSIDSKGKKHMDELYKRIVFCMRYTDARRILGPIHQNMGLKSCVYCNAASTLTGLDGDVFYQMDHYLPKSEYPFLCTCFYNLQPSCGICNGHKLTQSSDFGLYVNAGQGKEVNPFLFVPQVVDVGGMGDQNCIDIDFTGKYKKPTVESKDHDRVFHIKSLYHGHRDKVKDLYDKNYKLNDSYIQATHDSYGINPTRQDVLAFMENFPTEEERIHDKPFTKLKQDTMKQLKEKGLI</sequence>
<gene>
    <name evidence="1" type="ORF">EII33_13395</name>
</gene>
<protein>
    <recommendedName>
        <fullName evidence="3">HNH endonuclease</fullName>
    </recommendedName>
</protein>
<proteinExistence type="predicted"/>
<reference evidence="1 2" key="1">
    <citation type="submission" date="2018-11" db="EMBL/GenBank/DDBJ databases">
        <title>Genomes From Bacteria Associated with the Canine Oral Cavity: a Test Case for Automated Genome-Based Taxonomic Assignment.</title>
        <authorList>
            <person name="Coil D.A."/>
            <person name="Jospin G."/>
            <person name="Darling A.E."/>
            <person name="Wallis C."/>
            <person name="Davis I.J."/>
            <person name="Harris S."/>
            <person name="Eisen J.A."/>
            <person name="Holcombe L.J."/>
            <person name="O'Flynn C."/>
        </authorList>
    </citation>
    <scope>NUCLEOTIDE SEQUENCE [LARGE SCALE GENOMIC DNA]</scope>
    <source>
        <strain evidence="1 2">OH1047_COT-310</strain>
    </source>
</reference>
<evidence type="ECO:0008006" key="3">
    <source>
        <dbReference type="Google" id="ProtNLM"/>
    </source>
</evidence>
<organism evidence="1 2">
    <name type="scientific">Prevotella heparinolytica</name>
    <dbReference type="NCBI Taxonomy" id="28113"/>
    <lineage>
        <taxon>Bacteria</taxon>
        <taxon>Pseudomonadati</taxon>
        <taxon>Bacteroidota</taxon>
        <taxon>Bacteroidia</taxon>
        <taxon>Bacteroidales</taxon>
        <taxon>Bacteroidaceae</taxon>
        <taxon>Bacteroides</taxon>
    </lineage>
</organism>
<name>A0A3P1ZVU2_9BACE</name>
<keyword evidence="2" id="KW-1185">Reference proteome</keyword>
<evidence type="ECO:0000313" key="2">
    <source>
        <dbReference type="Proteomes" id="UP000279562"/>
    </source>
</evidence>